<protein>
    <submittedName>
        <fullName evidence="1">Uncharacterized protein</fullName>
    </submittedName>
</protein>
<comment type="caution">
    <text evidence="1">The sequence shown here is derived from an EMBL/GenBank/DDBJ whole genome shotgun (WGS) entry which is preliminary data.</text>
</comment>
<evidence type="ECO:0000313" key="2">
    <source>
        <dbReference type="Proteomes" id="UP000886687"/>
    </source>
</evidence>
<name>A0A9E4K2Y2_9GAMM</name>
<organism evidence="1 2">
    <name type="scientific">Candidatus Thiodiazotropha lotti</name>
    <dbReference type="NCBI Taxonomy" id="2792787"/>
    <lineage>
        <taxon>Bacteria</taxon>
        <taxon>Pseudomonadati</taxon>
        <taxon>Pseudomonadota</taxon>
        <taxon>Gammaproteobacteria</taxon>
        <taxon>Chromatiales</taxon>
        <taxon>Sedimenticolaceae</taxon>
        <taxon>Candidatus Thiodiazotropha</taxon>
    </lineage>
</organism>
<evidence type="ECO:0000313" key="1">
    <source>
        <dbReference type="EMBL" id="MCG7938667.1"/>
    </source>
</evidence>
<dbReference type="Proteomes" id="UP000886687">
    <property type="component" value="Unassembled WGS sequence"/>
</dbReference>
<dbReference type="AlphaFoldDB" id="A0A9E4K2Y2"/>
<accession>A0A9E4K2Y2</accession>
<reference evidence="1" key="1">
    <citation type="journal article" date="2021" name="Proc. Natl. Acad. Sci. U.S.A.">
        <title>Global biogeography of chemosynthetic symbionts reveals both localized and globally distributed symbiont groups. .</title>
        <authorList>
            <person name="Osvatic J.T."/>
            <person name="Wilkins L.G.E."/>
            <person name="Leibrecht L."/>
            <person name="Leray M."/>
            <person name="Zauner S."/>
            <person name="Polzin J."/>
            <person name="Camacho Y."/>
            <person name="Gros O."/>
            <person name="van Gils J.A."/>
            <person name="Eisen J.A."/>
            <person name="Petersen J.M."/>
            <person name="Yuen B."/>
        </authorList>
    </citation>
    <scope>NUCLEOTIDE SEQUENCE</scope>
    <source>
        <strain evidence="1">MAGL173</strain>
    </source>
</reference>
<dbReference type="EMBL" id="JAEPDI010000003">
    <property type="protein sequence ID" value="MCG7938667.1"/>
    <property type="molecule type" value="Genomic_DNA"/>
</dbReference>
<proteinExistence type="predicted"/>
<sequence length="50" mass="5716">MPIDKMGTGLELNQATEINQNRYSEVIFPMPVWDRVQQSIDMRYSGAAVD</sequence>
<gene>
    <name evidence="1" type="ORF">JAZ04_07395</name>
</gene>